<reference evidence="3" key="1">
    <citation type="journal article" date="2006" name="PLoS Biol.">
        <title>Macronuclear genome sequence of the ciliate Tetrahymena thermophila, a model eukaryote.</title>
        <authorList>
            <person name="Eisen J.A."/>
            <person name="Coyne R.S."/>
            <person name="Wu M."/>
            <person name="Wu D."/>
            <person name="Thiagarajan M."/>
            <person name="Wortman J.R."/>
            <person name="Badger J.H."/>
            <person name="Ren Q."/>
            <person name="Amedeo P."/>
            <person name="Jones K.M."/>
            <person name="Tallon L.J."/>
            <person name="Delcher A.L."/>
            <person name="Salzberg S.L."/>
            <person name="Silva J.C."/>
            <person name="Haas B.J."/>
            <person name="Majoros W.H."/>
            <person name="Farzad M."/>
            <person name="Carlton J.M."/>
            <person name="Smith R.K. Jr."/>
            <person name="Garg J."/>
            <person name="Pearlman R.E."/>
            <person name="Karrer K.M."/>
            <person name="Sun L."/>
            <person name="Manning G."/>
            <person name="Elde N.C."/>
            <person name="Turkewitz A.P."/>
            <person name="Asai D.J."/>
            <person name="Wilkes D.E."/>
            <person name="Wang Y."/>
            <person name="Cai H."/>
            <person name="Collins K."/>
            <person name="Stewart B.A."/>
            <person name="Lee S.R."/>
            <person name="Wilamowska K."/>
            <person name="Weinberg Z."/>
            <person name="Ruzzo W.L."/>
            <person name="Wloga D."/>
            <person name="Gaertig J."/>
            <person name="Frankel J."/>
            <person name="Tsao C.-C."/>
            <person name="Gorovsky M.A."/>
            <person name="Keeling P.J."/>
            <person name="Waller R.F."/>
            <person name="Patron N.J."/>
            <person name="Cherry J.M."/>
            <person name="Stover N.A."/>
            <person name="Krieger C.J."/>
            <person name="del Toro C."/>
            <person name="Ryder H.F."/>
            <person name="Williamson S.C."/>
            <person name="Barbeau R.A."/>
            <person name="Hamilton E.P."/>
            <person name="Orias E."/>
        </authorList>
    </citation>
    <scope>NUCLEOTIDE SEQUENCE [LARGE SCALE GENOMIC DNA]</scope>
    <source>
        <strain evidence="3">SB210</strain>
    </source>
</reference>
<dbReference type="EMBL" id="GG662668">
    <property type="protein sequence ID" value="EWS74087.1"/>
    <property type="molecule type" value="Genomic_DNA"/>
</dbReference>
<name>W7X9S3_TETTS</name>
<sequence length="134" mass="16730">MIKIKKISQMIEEKQIQVQQKRKNQVSNSRDEYKLLNQNLSLMHQLHKFYFYFLNIEQKINIQLVFNKKNMKQQEEMKQQKLRKIEEKQIQVQQIQKKNQIKSKIKLIYKQKELYCLNQIQFYKQKYHNPKRIN</sequence>
<protein>
    <submittedName>
        <fullName evidence="2">Uncharacterized protein</fullName>
    </submittedName>
</protein>
<evidence type="ECO:0000313" key="3">
    <source>
        <dbReference type="Proteomes" id="UP000009168"/>
    </source>
</evidence>
<proteinExistence type="predicted"/>
<dbReference type="KEGG" id="tet:TTHERM_001424462"/>
<evidence type="ECO:0000313" key="2">
    <source>
        <dbReference type="EMBL" id="EWS74087.1"/>
    </source>
</evidence>
<dbReference type="AlphaFoldDB" id="W7X9S3"/>
<accession>W7X9S3</accession>
<feature type="coiled-coil region" evidence="1">
    <location>
        <begin position="68"/>
        <end position="98"/>
    </location>
</feature>
<dbReference type="Proteomes" id="UP000009168">
    <property type="component" value="Unassembled WGS sequence"/>
</dbReference>
<dbReference type="RefSeq" id="XP_012653380.1">
    <property type="nucleotide sequence ID" value="XM_012797926.1"/>
</dbReference>
<dbReference type="InParanoid" id="W7X9S3"/>
<keyword evidence="3" id="KW-1185">Reference proteome</keyword>
<keyword evidence="1" id="KW-0175">Coiled coil</keyword>
<gene>
    <name evidence="2" type="ORF">TTHERM_001424462</name>
</gene>
<evidence type="ECO:0000256" key="1">
    <source>
        <dbReference type="SAM" id="Coils"/>
    </source>
</evidence>
<dbReference type="GeneID" id="24442338"/>
<organism evidence="2 3">
    <name type="scientific">Tetrahymena thermophila (strain SB210)</name>
    <dbReference type="NCBI Taxonomy" id="312017"/>
    <lineage>
        <taxon>Eukaryota</taxon>
        <taxon>Sar</taxon>
        <taxon>Alveolata</taxon>
        <taxon>Ciliophora</taxon>
        <taxon>Intramacronucleata</taxon>
        <taxon>Oligohymenophorea</taxon>
        <taxon>Hymenostomatida</taxon>
        <taxon>Tetrahymenina</taxon>
        <taxon>Tetrahymenidae</taxon>
        <taxon>Tetrahymena</taxon>
    </lineage>
</organism>